<feature type="domain" description="HTH araC/xylS-type" evidence="4">
    <location>
        <begin position="223"/>
        <end position="321"/>
    </location>
</feature>
<reference evidence="5" key="1">
    <citation type="submission" date="2023-05" db="EMBL/GenBank/DDBJ databases">
        <title>Comparative genomics of Bacillaceae isolates and their secondary metabolite potential.</title>
        <authorList>
            <person name="Song L."/>
            <person name="Nielsen L.J."/>
            <person name="Mohite O."/>
            <person name="Xu X."/>
            <person name="Weber T."/>
            <person name="Kovacs A.T."/>
        </authorList>
    </citation>
    <scope>NUCLEOTIDE SEQUENCE</scope>
    <source>
        <strain evidence="5">LY1</strain>
    </source>
</reference>
<dbReference type="Gene3D" id="1.10.10.60">
    <property type="entry name" value="Homeodomain-like"/>
    <property type="match status" value="2"/>
</dbReference>
<sequence length="344" mass="40324">MTLNVTKIHDLFDQFTEMVEGHVQQRNWEQQLTIPSHIGKGNLIRTKIRPGMEIMLTDVTFKQDMKLHIQESCQLFELSYCVNGEIHCDWNGKNSLTITQTGNVLFLEDVRVYEEKKADIRNQLLEIRFTPAELLRYAEDVTEKRKMEKWLNHHRGNIDQYPNTPAIQRCVSEMIHCKHFGTMKRLYLESKALEFLALFGESDGYGHVGGNMMLRRSDISKLELAHELVQEHFEQPLSIRTLSKRIEMNEFKLKKGFRELFGMTIFELVRQKRMEKALWYLEVKRLNVGEAAASVGYSNASNFTTAFRKHYGCNPSDLIKRINQLDVENNKLKTASHHKIKYER</sequence>
<dbReference type="SUPFAM" id="SSF46689">
    <property type="entry name" value="Homeodomain-like"/>
    <property type="match status" value="2"/>
</dbReference>
<dbReference type="PANTHER" id="PTHR47893">
    <property type="entry name" value="REGULATORY PROTEIN PCHR"/>
    <property type="match status" value="1"/>
</dbReference>
<dbReference type="EMBL" id="CP126101">
    <property type="protein sequence ID" value="WHY53341.1"/>
    <property type="molecule type" value="Genomic_DNA"/>
</dbReference>
<evidence type="ECO:0000313" key="6">
    <source>
        <dbReference type="Proteomes" id="UP001178322"/>
    </source>
</evidence>
<dbReference type="Pfam" id="PF12833">
    <property type="entry name" value="HTH_18"/>
    <property type="match status" value="1"/>
</dbReference>
<dbReference type="Proteomes" id="UP001178322">
    <property type="component" value="Chromosome"/>
</dbReference>
<proteinExistence type="predicted"/>
<evidence type="ECO:0000256" key="1">
    <source>
        <dbReference type="ARBA" id="ARBA00023015"/>
    </source>
</evidence>
<protein>
    <submittedName>
        <fullName evidence="5">AraC family transcriptional regulator</fullName>
    </submittedName>
</protein>
<dbReference type="GO" id="GO:0003700">
    <property type="term" value="F:DNA-binding transcription factor activity"/>
    <property type="evidence" value="ECO:0007669"/>
    <property type="project" value="InterPro"/>
</dbReference>
<dbReference type="RefSeq" id="WP_283871691.1">
    <property type="nucleotide sequence ID" value="NZ_CP126101.1"/>
</dbReference>
<dbReference type="InterPro" id="IPR018062">
    <property type="entry name" value="HTH_AraC-typ_CS"/>
</dbReference>
<organism evidence="5 6">
    <name type="scientific">Lysinibacillus pakistanensis</name>
    <dbReference type="NCBI Taxonomy" id="759811"/>
    <lineage>
        <taxon>Bacteria</taxon>
        <taxon>Bacillati</taxon>
        <taxon>Bacillota</taxon>
        <taxon>Bacilli</taxon>
        <taxon>Bacillales</taxon>
        <taxon>Bacillaceae</taxon>
        <taxon>Lysinibacillus</taxon>
    </lineage>
</organism>
<dbReference type="GO" id="GO:0043565">
    <property type="term" value="F:sequence-specific DNA binding"/>
    <property type="evidence" value="ECO:0007669"/>
    <property type="project" value="InterPro"/>
</dbReference>
<dbReference type="PANTHER" id="PTHR47893:SF1">
    <property type="entry name" value="REGULATORY PROTEIN PCHR"/>
    <property type="match status" value="1"/>
</dbReference>
<evidence type="ECO:0000259" key="4">
    <source>
        <dbReference type="PROSITE" id="PS01124"/>
    </source>
</evidence>
<evidence type="ECO:0000256" key="3">
    <source>
        <dbReference type="ARBA" id="ARBA00023163"/>
    </source>
</evidence>
<keyword evidence="2" id="KW-0238">DNA-binding</keyword>
<name>A0AAX3X042_9BACI</name>
<gene>
    <name evidence="5" type="ORF">QNH24_08920</name>
</gene>
<keyword evidence="1" id="KW-0805">Transcription regulation</keyword>
<keyword evidence="3" id="KW-0804">Transcription</keyword>
<dbReference type="InterPro" id="IPR018060">
    <property type="entry name" value="HTH_AraC"/>
</dbReference>
<dbReference type="AlphaFoldDB" id="A0AAX3X042"/>
<evidence type="ECO:0000256" key="2">
    <source>
        <dbReference type="ARBA" id="ARBA00023125"/>
    </source>
</evidence>
<dbReference type="InterPro" id="IPR009057">
    <property type="entry name" value="Homeodomain-like_sf"/>
</dbReference>
<dbReference type="PROSITE" id="PS01124">
    <property type="entry name" value="HTH_ARAC_FAMILY_2"/>
    <property type="match status" value="1"/>
</dbReference>
<accession>A0AAX3X042</accession>
<dbReference type="PROSITE" id="PS00041">
    <property type="entry name" value="HTH_ARAC_FAMILY_1"/>
    <property type="match status" value="1"/>
</dbReference>
<evidence type="ECO:0000313" key="5">
    <source>
        <dbReference type="EMBL" id="WHY53341.1"/>
    </source>
</evidence>
<dbReference type="InterPro" id="IPR053142">
    <property type="entry name" value="PchR_regulatory_protein"/>
</dbReference>
<dbReference type="SMART" id="SM00342">
    <property type="entry name" value="HTH_ARAC"/>
    <property type="match status" value="1"/>
</dbReference>